<dbReference type="Pfam" id="PF10986">
    <property type="entry name" value="ZrgA"/>
    <property type="match status" value="1"/>
</dbReference>
<reference evidence="3 4" key="1">
    <citation type="submission" date="2023-10" db="EMBL/GenBank/DDBJ databases">
        <title>Glaciecola aquimarina strain GGW-M5 nov., isolated from a coastal seawater.</title>
        <authorList>
            <person name="Bayburt H."/>
            <person name="Kim J.M."/>
            <person name="Choi B.J."/>
            <person name="Jeon C.O."/>
        </authorList>
    </citation>
    <scope>NUCLEOTIDE SEQUENCE [LARGE SCALE GENOMIC DNA]</scope>
    <source>
        <strain evidence="3 4">KCTC 32108</strain>
    </source>
</reference>
<comment type="caution">
    <text evidence="3">The sequence shown here is derived from an EMBL/GenBank/DDBJ whole genome shotgun (WGS) entry which is preliminary data.</text>
</comment>
<evidence type="ECO:0000313" key="3">
    <source>
        <dbReference type="EMBL" id="MDU0353733.1"/>
    </source>
</evidence>
<dbReference type="Proteomes" id="UP001247805">
    <property type="component" value="Unassembled WGS sequence"/>
</dbReference>
<organism evidence="3 4">
    <name type="scientific">Paraglaciecola aquimarina</name>
    <dbReference type="NCBI Taxonomy" id="1235557"/>
    <lineage>
        <taxon>Bacteria</taxon>
        <taxon>Pseudomonadati</taxon>
        <taxon>Pseudomonadota</taxon>
        <taxon>Gammaproteobacteria</taxon>
        <taxon>Alteromonadales</taxon>
        <taxon>Alteromonadaceae</taxon>
        <taxon>Paraglaciecola</taxon>
    </lineage>
</organism>
<dbReference type="EMBL" id="JAWDIO010000002">
    <property type="protein sequence ID" value="MDU0353733.1"/>
    <property type="molecule type" value="Genomic_DNA"/>
</dbReference>
<proteinExistence type="predicted"/>
<feature type="region of interest" description="Disordered" evidence="1">
    <location>
        <begin position="111"/>
        <end position="137"/>
    </location>
</feature>
<dbReference type="InterPro" id="IPR021253">
    <property type="entry name" value="ZrgA-like"/>
</dbReference>
<accession>A0ABU3SUR7</accession>
<sequence length="195" mass="22504">MKPITRVVSLVLGYMAMFTSSVEAQEHVHGVGSAFVIQQGQTWQLQFILPASDALGFEHIPEDQQQRDRLAKLSQSFKRVENLMHFHSNSASKGCEQIAYRHNLHQFDNGQLQQREHHQHEPEEHHEAEHKEPHQELHPNVELSYTVECSKDPRLLSFPIFQQMHSLQKLEVQWSIDSGQGAVMLSPNMTQLELQ</sequence>
<feature type="compositionally biased region" description="Basic and acidic residues" evidence="1">
    <location>
        <begin position="114"/>
        <end position="137"/>
    </location>
</feature>
<feature type="signal peptide" evidence="2">
    <location>
        <begin position="1"/>
        <end position="24"/>
    </location>
</feature>
<gene>
    <name evidence="3" type="ORF">RS130_07195</name>
</gene>
<feature type="chain" id="PRO_5047298005" evidence="2">
    <location>
        <begin position="25"/>
        <end position="195"/>
    </location>
</feature>
<keyword evidence="4" id="KW-1185">Reference proteome</keyword>
<keyword evidence="2" id="KW-0732">Signal</keyword>
<dbReference type="RefSeq" id="WP_316025383.1">
    <property type="nucleotide sequence ID" value="NZ_JAWDIO010000002.1"/>
</dbReference>
<evidence type="ECO:0000313" key="4">
    <source>
        <dbReference type="Proteomes" id="UP001247805"/>
    </source>
</evidence>
<evidence type="ECO:0000256" key="1">
    <source>
        <dbReference type="SAM" id="MobiDB-lite"/>
    </source>
</evidence>
<evidence type="ECO:0000256" key="2">
    <source>
        <dbReference type="SAM" id="SignalP"/>
    </source>
</evidence>
<protein>
    <submittedName>
        <fullName evidence="3">DUF2796 domain-containing protein</fullName>
    </submittedName>
</protein>
<name>A0ABU3SUR7_9ALTE</name>